<dbReference type="Proteomes" id="UP000288623">
    <property type="component" value="Unassembled WGS sequence"/>
</dbReference>
<protein>
    <recommendedName>
        <fullName evidence="3">Lipoprotein</fullName>
    </recommendedName>
</protein>
<keyword evidence="2" id="KW-1185">Reference proteome</keyword>
<evidence type="ECO:0000313" key="2">
    <source>
        <dbReference type="Proteomes" id="UP000288623"/>
    </source>
</evidence>
<proteinExistence type="predicted"/>
<dbReference type="RefSeq" id="WP_126989501.1">
    <property type="nucleotide sequence ID" value="NZ_JTFC01000009.1"/>
</dbReference>
<dbReference type="AlphaFoldDB" id="A0A433RXB5"/>
<dbReference type="PROSITE" id="PS51257">
    <property type="entry name" value="PROKAR_LIPOPROTEIN"/>
    <property type="match status" value="1"/>
</dbReference>
<evidence type="ECO:0008006" key="3">
    <source>
        <dbReference type="Google" id="ProtNLM"/>
    </source>
</evidence>
<reference evidence="1 2" key="1">
    <citation type="submission" date="2014-11" db="EMBL/GenBank/DDBJ databases">
        <title>Genome sequence and analysis of novel Kurthia sp.</title>
        <authorList>
            <person name="Lawson J.N."/>
            <person name="Gonzalez J.E."/>
            <person name="Rinauldi L."/>
            <person name="Xuan Z."/>
            <person name="Firman A."/>
            <person name="Shaddox L."/>
            <person name="Trudeau A."/>
            <person name="Shah S."/>
            <person name="Reiman D."/>
        </authorList>
    </citation>
    <scope>NUCLEOTIDE SEQUENCE [LARGE SCALE GENOMIC DNA]</scope>
    <source>
        <strain evidence="1 2">3B1D</strain>
    </source>
</reference>
<comment type="caution">
    <text evidence="1">The sequence shown here is derived from an EMBL/GenBank/DDBJ whole genome shotgun (WGS) entry which is preliminary data.</text>
</comment>
<accession>A0A433RXB5</accession>
<organism evidence="1 2">
    <name type="scientific">Candidatus Kurthia intestinigallinarum</name>
    <dbReference type="NCBI Taxonomy" id="1562256"/>
    <lineage>
        <taxon>Bacteria</taxon>
        <taxon>Bacillati</taxon>
        <taxon>Bacillota</taxon>
        <taxon>Bacilli</taxon>
        <taxon>Bacillales</taxon>
        <taxon>Caryophanaceae</taxon>
        <taxon>Kurthia</taxon>
    </lineage>
</organism>
<evidence type="ECO:0000313" key="1">
    <source>
        <dbReference type="EMBL" id="RUS57921.1"/>
    </source>
</evidence>
<dbReference type="OrthoDB" id="1797983at2"/>
<name>A0A433RXB5_9BACL</name>
<gene>
    <name evidence="1" type="ORF">QI30_03130</name>
</gene>
<sequence>MKGLKWAFATFATTGLLLAGCGEDVTQPPKSELMTTNNKDKGVLGDYCWEVEGKENCEKGEDIVETLEKAEAIPATMGTALTFAIDSKDRPTSGELEWVTEEGKKGKEKLKGSLLFVPQDKGIYYYTYTAKWDGSGKKGYKGEAEYYYKLRVQ</sequence>
<dbReference type="EMBL" id="JTFC01000009">
    <property type="protein sequence ID" value="RUS57921.1"/>
    <property type="molecule type" value="Genomic_DNA"/>
</dbReference>